<comment type="caution">
    <text evidence="2">The sequence shown here is derived from an EMBL/GenBank/DDBJ whole genome shotgun (WGS) entry which is preliminary data.</text>
</comment>
<evidence type="ECO:0000313" key="3">
    <source>
        <dbReference type="Proteomes" id="UP000823927"/>
    </source>
</evidence>
<sequence>MKKIEILAPAGSFESMVGAFSGGADAVYMGGQKFGARAYAQNPDENGLLEAIDYAHIHGKQLYLTVNTLLKDRELEKELYAYLAPLYTQGLDAVLVQDMGTLCAIREWFPELPVHASTQMTVVSPDHARQLKSLGVTRIVPARELSLDEVRQIKEVFQGEIECFVHGAMCYCYSGQCLLSSMIGGRSGNRGRCAQPCRLPYSLYDGEKQISSPKAPYLLSLKDMCALEYIPALCQAGVDSFKIEGRMKRPEYAAFVSYVYRKYTDLYLSAGKEGYHVDPEDVRALMELYNRGGFCKGYYKQHNGPEMMTFSRPNHQGHCVGSIKRRGKTPVFEPSAAVGKDDVLLPEGGSDKEGMTVKEAYVPGRTYPVAQWQKFGPGTKVYRIYNASLIDAINKQFLSNKNQEKIHVSLTLFKDFPAKIELAYAGFCAKALGPVVETASKHPLVKADVAARISKTGNTPFCVGSVDVAMDDDAYLSVTGLNQLRRDGIEALICQIKGAYARELPQMLPKAPAKDFGCLGRSAGVPSGYGPERTALVSRLDQAAILAQEKLVSRVYLEPWLVGEPGIKETVRALKQQEMGVFLALPHIFRIHSRKRWHELKGLLTELDFDGYLVRNMETLEFVKDEGLLDGKKTMISDGSLYTMNRRAVAYFQSLGIDRTTVPVELNSRELAARGCEGEEMIVYGYPPLMITAQCLWGNVHGCNRQSAAAELSDRTGRRFPVRNVCGDCYNLIYNSLPLVLYDQEEKLDQLSLGAWRYNFTYESPQMVRRILSNPHENILKAFTRGHFNRGVE</sequence>
<dbReference type="InterPro" id="IPR051454">
    <property type="entry name" value="RNA/ubiquinone_mod_enzymes"/>
</dbReference>
<name>A0A9D1F6F1_9FIRM</name>
<reference evidence="2" key="2">
    <citation type="journal article" date="2021" name="PeerJ">
        <title>Extensive microbial diversity within the chicken gut microbiome revealed by metagenomics and culture.</title>
        <authorList>
            <person name="Gilroy R."/>
            <person name="Ravi A."/>
            <person name="Getino M."/>
            <person name="Pursley I."/>
            <person name="Horton D.L."/>
            <person name="Alikhan N.F."/>
            <person name="Baker D."/>
            <person name="Gharbi K."/>
            <person name="Hall N."/>
            <person name="Watson M."/>
            <person name="Adriaenssens E.M."/>
            <person name="Foster-Nyarko E."/>
            <person name="Jarju S."/>
            <person name="Secka A."/>
            <person name="Antonio M."/>
            <person name="Oren A."/>
            <person name="Chaudhuri R.R."/>
            <person name="La Ragione R."/>
            <person name="Hildebrand F."/>
            <person name="Pallen M.J."/>
        </authorList>
    </citation>
    <scope>NUCLEOTIDE SEQUENCE</scope>
    <source>
        <strain evidence="2">CHK178-757</strain>
    </source>
</reference>
<dbReference type="Pfam" id="PF12392">
    <property type="entry name" value="DUF3656"/>
    <property type="match status" value="1"/>
</dbReference>
<protein>
    <submittedName>
        <fullName evidence="2">U32 family peptidase</fullName>
    </submittedName>
</protein>
<dbReference type="AlphaFoldDB" id="A0A9D1F6F1"/>
<evidence type="ECO:0000259" key="1">
    <source>
        <dbReference type="Pfam" id="PF12392"/>
    </source>
</evidence>
<dbReference type="EMBL" id="DVIT01000058">
    <property type="protein sequence ID" value="HIS48533.1"/>
    <property type="molecule type" value="Genomic_DNA"/>
</dbReference>
<dbReference type="PANTHER" id="PTHR30217">
    <property type="entry name" value="PEPTIDASE U32 FAMILY"/>
    <property type="match status" value="1"/>
</dbReference>
<feature type="domain" description="Peptidase U32 collagenase" evidence="1">
    <location>
        <begin position="381"/>
        <end position="493"/>
    </location>
</feature>
<accession>A0A9D1F6F1</accession>
<organism evidence="2 3">
    <name type="scientific">Candidatus Scybalocola faecigallinarum</name>
    <dbReference type="NCBI Taxonomy" id="2840941"/>
    <lineage>
        <taxon>Bacteria</taxon>
        <taxon>Bacillati</taxon>
        <taxon>Bacillota</taxon>
        <taxon>Clostridia</taxon>
        <taxon>Lachnospirales</taxon>
        <taxon>Lachnospiraceae</taxon>
        <taxon>Lachnospiraceae incertae sedis</taxon>
        <taxon>Candidatus Scybalocola (ex Gilroy et al. 2021)</taxon>
    </lineage>
</organism>
<dbReference type="PANTHER" id="PTHR30217:SF10">
    <property type="entry name" value="23S RRNA 5-HYDROXYCYTIDINE C2501 SYNTHASE"/>
    <property type="match status" value="1"/>
</dbReference>
<dbReference type="Proteomes" id="UP000823927">
    <property type="component" value="Unassembled WGS sequence"/>
</dbReference>
<dbReference type="Pfam" id="PF01136">
    <property type="entry name" value="Peptidase_U32"/>
    <property type="match status" value="1"/>
</dbReference>
<proteinExistence type="predicted"/>
<reference evidence="2" key="1">
    <citation type="submission" date="2020-10" db="EMBL/GenBank/DDBJ databases">
        <authorList>
            <person name="Gilroy R."/>
        </authorList>
    </citation>
    <scope>NUCLEOTIDE SEQUENCE</scope>
    <source>
        <strain evidence="2">CHK178-757</strain>
    </source>
</reference>
<evidence type="ECO:0000313" key="2">
    <source>
        <dbReference type="EMBL" id="HIS48533.1"/>
    </source>
</evidence>
<gene>
    <name evidence="2" type="ORF">IAB46_13470</name>
</gene>
<dbReference type="PROSITE" id="PS01276">
    <property type="entry name" value="PEPTIDASE_U32"/>
    <property type="match status" value="1"/>
</dbReference>
<dbReference type="InterPro" id="IPR001539">
    <property type="entry name" value="Peptidase_U32"/>
</dbReference>
<dbReference type="InterPro" id="IPR020988">
    <property type="entry name" value="Pept_U32_collagenase"/>
</dbReference>